<comment type="similarity">
    <text evidence="2 6">Belongs to the SHMT family.</text>
</comment>
<name>A0ABT1MM63_9RHOB</name>
<evidence type="ECO:0000313" key="8">
    <source>
        <dbReference type="EMBL" id="MCQ0969367.1"/>
    </source>
</evidence>
<dbReference type="HAMAP" id="MF_00051">
    <property type="entry name" value="SHMT"/>
    <property type="match status" value="1"/>
</dbReference>
<feature type="binding site" evidence="6">
    <location>
        <position position="128"/>
    </location>
    <ligand>
        <name>(6S)-5,6,7,8-tetrahydrofolate</name>
        <dbReference type="ChEBI" id="CHEBI:57453"/>
    </ligand>
</feature>
<gene>
    <name evidence="6" type="primary">glyA</name>
    <name evidence="8" type="ORF">MLD63_02805</name>
</gene>
<comment type="pathway">
    <text evidence="6">Amino-acid biosynthesis; glycine biosynthesis; glycine from L-serine: step 1/1.</text>
</comment>
<feature type="modified residue" description="N6-(pyridoxal phosphate)lysine" evidence="6">
    <location>
        <position position="237"/>
    </location>
</feature>
<feature type="domain" description="Serine hydroxymethyltransferase-like" evidence="7">
    <location>
        <begin position="16"/>
        <end position="392"/>
    </location>
</feature>
<comment type="pathway">
    <text evidence="6">One-carbon metabolism; tetrahydrofolate interconversion.</text>
</comment>
<dbReference type="PROSITE" id="PS00096">
    <property type="entry name" value="SHMT"/>
    <property type="match status" value="1"/>
</dbReference>
<protein>
    <recommendedName>
        <fullName evidence="6">Serine hydroxymethyltransferase</fullName>
        <shortName evidence="6">SHMT</shortName>
        <shortName evidence="6">Serine methylase</shortName>
        <ecNumber evidence="6">2.1.2.1</ecNumber>
    </recommendedName>
</protein>
<dbReference type="Proteomes" id="UP001203945">
    <property type="component" value="Unassembled WGS sequence"/>
</dbReference>
<evidence type="ECO:0000259" key="7">
    <source>
        <dbReference type="Pfam" id="PF00464"/>
    </source>
</evidence>
<accession>A0ABT1MM63</accession>
<dbReference type="InterPro" id="IPR015421">
    <property type="entry name" value="PyrdxlP-dep_Trfase_major"/>
</dbReference>
<dbReference type="InterPro" id="IPR015422">
    <property type="entry name" value="PyrdxlP-dep_Trfase_small"/>
</dbReference>
<comment type="subunit">
    <text evidence="6">Homodimer.</text>
</comment>
<dbReference type="Gene3D" id="3.90.1150.10">
    <property type="entry name" value="Aspartate Aminotransferase, domain 1"/>
    <property type="match status" value="1"/>
</dbReference>
<dbReference type="InterPro" id="IPR015424">
    <property type="entry name" value="PyrdxlP-dep_Trfase"/>
</dbReference>
<dbReference type="InterPro" id="IPR039429">
    <property type="entry name" value="SHMT-like_dom"/>
</dbReference>
<comment type="function">
    <text evidence="6">Catalyzes the reversible interconversion of serine and glycine with tetrahydrofolate (THF) serving as the one-carbon carrier. This reaction serves as the major source of one-carbon groups required for the biosynthesis of purines, thymidylate, methionine, and other important biomolecules. Also exhibits THF-independent aldolase activity toward beta-hydroxyamino acids, producing glycine and aldehydes, via a retro-aldol mechanism.</text>
</comment>
<dbReference type="InterPro" id="IPR049943">
    <property type="entry name" value="Ser_HO-MeTrfase-like"/>
</dbReference>
<dbReference type="CDD" id="cd00378">
    <property type="entry name" value="SHMT"/>
    <property type="match status" value="1"/>
</dbReference>
<evidence type="ECO:0000313" key="9">
    <source>
        <dbReference type="Proteomes" id="UP001203945"/>
    </source>
</evidence>
<organism evidence="8 9">
    <name type="scientific">Paracoccus albicereus</name>
    <dbReference type="NCBI Taxonomy" id="2922394"/>
    <lineage>
        <taxon>Bacteria</taxon>
        <taxon>Pseudomonadati</taxon>
        <taxon>Pseudomonadota</taxon>
        <taxon>Alphaproteobacteria</taxon>
        <taxon>Rhodobacterales</taxon>
        <taxon>Paracoccaceae</taxon>
        <taxon>Paracoccus</taxon>
    </lineage>
</organism>
<comment type="caution">
    <text evidence="8">The sequence shown here is derived from an EMBL/GenBank/DDBJ whole genome shotgun (WGS) entry which is preliminary data.</text>
</comment>
<keyword evidence="8" id="KW-0614">Plasmid</keyword>
<comment type="caution">
    <text evidence="6">Lacks conserved residue(s) required for the propagation of feature annotation.</text>
</comment>
<keyword evidence="3 6" id="KW-0554">One-carbon metabolism</keyword>
<dbReference type="InterPro" id="IPR001085">
    <property type="entry name" value="Ser_HO-MeTrfase"/>
</dbReference>
<dbReference type="InterPro" id="IPR019798">
    <property type="entry name" value="Ser_HO-MeTrfase_PLP_BS"/>
</dbReference>
<keyword evidence="6" id="KW-0963">Cytoplasm</keyword>
<evidence type="ECO:0000256" key="2">
    <source>
        <dbReference type="ARBA" id="ARBA00006376"/>
    </source>
</evidence>
<proteinExistence type="inferred from homology"/>
<evidence type="ECO:0000256" key="4">
    <source>
        <dbReference type="ARBA" id="ARBA00022679"/>
    </source>
</evidence>
<evidence type="ECO:0000256" key="1">
    <source>
        <dbReference type="ARBA" id="ARBA00001933"/>
    </source>
</evidence>
<dbReference type="Gene3D" id="3.40.640.10">
    <property type="entry name" value="Type I PLP-dependent aspartate aminotransferase-like (Major domain)"/>
    <property type="match status" value="1"/>
</dbReference>
<dbReference type="SUPFAM" id="SSF53383">
    <property type="entry name" value="PLP-dependent transferases"/>
    <property type="match status" value="1"/>
</dbReference>
<comment type="subcellular location">
    <subcellularLocation>
        <location evidence="6">Cytoplasm</location>
    </subcellularLocation>
</comment>
<dbReference type="NCBIfam" id="NF000586">
    <property type="entry name" value="PRK00011.1"/>
    <property type="match status" value="1"/>
</dbReference>
<feature type="site" description="Plays an important role in substrate specificity" evidence="6">
    <location>
        <position position="236"/>
    </location>
</feature>
<dbReference type="PANTHER" id="PTHR11680:SF35">
    <property type="entry name" value="SERINE HYDROXYMETHYLTRANSFERASE 1"/>
    <property type="match status" value="1"/>
</dbReference>
<reference evidence="8 9" key="1">
    <citation type="submission" date="2022-03" db="EMBL/GenBank/DDBJ databases">
        <authorList>
            <person name="He Y."/>
        </authorList>
    </citation>
    <scope>NUCLEOTIDE SEQUENCE [LARGE SCALE GENOMIC DNA]</scope>
    <source>
        <strain evidence="8 9">TK19116</strain>
        <plasmid evidence="8">unnamed1</plasmid>
    </source>
</reference>
<evidence type="ECO:0000256" key="6">
    <source>
        <dbReference type="HAMAP-Rule" id="MF_00051"/>
    </source>
</evidence>
<keyword evidence="5 6" id="KW-0663">Pyridoxal phosphate</keyword>
<feature type="binding site" evidence="6">
    <location>
        <begin position="132"/>
        <end position="134"/>
    </location>
    <ligand>
        <name>(6S)-5,6,7,8-tetrahydrofolate</name>
        <dbReference type="ChEBI" id="CHEBI:57453"/>
    </ligand>
</feature>
<comment type="cofactor">
    <cofactor evidence="1 6">
        <name>pyridoxal 5'-phosphate</name>
        <dbReference type="ChEBI" id="CHEBI:597326"/>
    </cofactor>
</comment>
<sequence length="431" mass="46096">MNDQQPISSFFTGDLRSTDPEIADAIRQELGRQRDEIELIASENIVSRAVMEAQGSVLTNKYAEGYPGKRYYGGCQYVDIAEDLAIERAKALFGCDFANVQPNSGSQANQGVFLALLKPGDTILGMSLDAGGHLTHGAAPNLSGKWFNAVQYGVRRDDNRVDYEQIEALAREHRPRLIIAGGSAIPRHIDFARMRAIADEVGALLMVDMAHFAGLVAAGEHPSPFPHAHVATTTTHKTLRGPRGGMVLTNDPEIAKKINSAIFPGLQGGPLMHVIAAKAVAFGEALQPGFKTYIRQVIANAQALADQLMKGGLATVTGGTDTHVLLVDLRPKGVTGKAAEAALGRAHITCNKNGVPFDPEKPTITSGIRLGSPAGTTRGFAESEFRQIGDWILQVVDGLATNGEDGNAEIEGQVKVQVEALCQRYPLYQGL</sequence>
<dbReference type="Pfam" id="PF00464">
    <property type="entry name" value="SHMT"/>
    <property type="match status" value="1"/>
</dbReference>
<dbReference type="EMBL" id="JAKZEU010000001">
    <property type="protein sequence ID" value="MCQ0969367.1"/>
    <property type="molecule type" value="Genomic_DNA"/>
</dbReference>
<keyword evidence="6" id="KW-0028">Amino-acid biosynthesis</keyword>
<evidence type="ECO:0000256" key="5">
    <source>
        <dbReference type="ARBA" id="ARBA00022898"/>
    </source>
</evidence>
<keyword evidence="4 6" id="KW-0808">Transferase</keyword>
<comment type="catalytic activity">
    <reaction evidence="6">
        <text>(6R)-5,10-methylene-5,6,7,8-tetrahydrofolate + glycine + H2O = (6S)-5,6,7,8-tetrahydrofolate + L-serine</text>
        <dbReference type="Rhea" id="RHEA:15481"/>
        <dbReference type="ChEBI" id="CHEBI:15377"/>
        <dbReference type="ChEBI" id="CHEBI:15636"/>
        <dbReference type="ChEBI" id="CHEBI:33384"/>
        <dbReference type="ChEBI" id="CHEBI:57305"/>
        <dbReference type="ChEBI" id="CHEBI:57453"/>
        <dbReference type="EC" id="2.1.2.1"/>
    </reaction>
</comment>
<dbReference type="RefSeq" id="WP_255328315.1">
    <property type="nucleotide sequence ID" value="NZ_JAKZEU010000001.1"/>
</dbReference>
<evidence type="ECO:0000256" key="3">
    <source>
        <dbReference type="ARBA" id="ARBA00022563"/>
    </source>
</evidence>
<dbReference type="PANTHER" id="PTHR11680">
    <property type="entry name" value="SERINE HYDROXYMETHYLTRANSFERASE"/>
    <property type="match status" value="1"/>
</dbReference>
<geneLocation type="plasmid" evidence="8">
    <name>unnamed1</name>
</geneLocation>
<keyword evidence="9" id="KW-1185">Reference proteome</keyword>
<dbReference type="EC" id="2.1.2.1" evidence="6"/>
<dbReference type="PIRSF" id="PIRSF000412">
    <property type="entry name" value="SHMT"/>
    <property type="match status" value="1"/>
</dbReference>